<sequence length="101" mass="11736">MKNFKAKKLEKEKYPEPEACILEIVNSQLKKTNEGKRIFCSCLDDLVDSRILCALLNSFVPDTFITKLLLNDRWTVNLVLKTAEKMFYIDTPFDSEDLVED</sequence>
<reference evidence="2" key="1">
    <citation type="submission" date="2020-05" db="UniProtKB">
        <authorList>
            <consortium name="EnsemblMetazoa"/>
        </authorList>
    </citation>
    <scope>IDENTIFICATION</scope>
    <source>
        <strain evidence="2">BB02</strain>
    </source>
</reference>
<dbReference type="Proteomes" id="UP000076420">
    <property type="component" value="Unassembled WGS sequence"/>
</dbReference>
<organism evidence="2 3">
    <name type="scientific">Biomphalaria glabrata</name>
    <name type="common">Bloodfluke planorb</name>
    <name type="synonym">Freshwater snail</name>
    <dbReference type="NCBI Taxonomy" id="6526"/>
    <lineage>
        <taxon>Eukaryota</taxon>
        <taxon>Metazoa</taxon>
        <taxon>Spiralia</taxon>
        <taxon>Lophotrochozoa</taxon>
        <taxon>Mollusca</taxon>
        <taxon>Gastropoda</taxon>
        <taxon>Heterobranchia</taxon>
        <taxon>Euthyneura</taxon>
        <taxon>Panpulmonata</taxon>
        <taxon>Hygrophila</taxon>
        <taxon>Lymnaeoidea</taxon>
        <taxon>Planorbidae</taxon>
        <taxon>Biomphalaria</taxon>
    </lineage>
</organism>
<evidence type="ECO:0000259" key="1">
    <source>
        <dbReference type="Pfam" id="PF00307"/>
    </source>
</evidence>
<dbReference type="EnsemblMetazoa" id="BGLB033115-RA">
    <property type="protein sequence ID" value="BGLB033115-PA"/>
    <property type="gene ID" value="BGLB033115"/>
</dbReference>
<dbReference type="AlphaFoldDB" id="A0A2C9LNI7"/>
<evidence type="ECO:0000313" key="2">
    <source>
        <dbReference type="EnsemblMetazoa" id="BGLB033115-PA"/>
    </source>
</evidence>
<evidence type="ECO:0000313" key="3">
    <source>
        <dbReference type="Proteomes" id="UP000076420"/>
    </source>
</evidence>
<dbReference type="InterPro" id="IPR001715">
    <property type="entry name" value="CH_dom"/>
</dbReference>
<feature type="domain" description="Calponin-homology (CH)" evidence="1">
    <location>
        <begin position="17"/>
        <end position="100"/>
    </location>
</feature>
<dbReference type="Pfam" id="PF00307">
    <property type="entry name" value="CH"/>
    <property type="match status" value="1"/>
</dbReference>
<name>A0A2C9LNI7_BIOGL</name>
<dbReference type="STRING" id="6526.A0A2C9LNI7"/>
<dbReference type="VEuPathDB" id="VectorBase:BGLAX_039569"/>
<dbReference type="Gene3D" id="1.10.418.10">
    <property type="entry name" value="Calponin-like domain"/>
    <property type="match status" value="1"/>
</dbReference>
<dbReference type="InterPro" id="IPR036872">
    <property type="entry name" value="CH_dom_sf"/>
</dbReference>
<dbReference type="VEuPathDB" id="VectorBase:BGLB033115"/>
<accession>A0A2C9LNI7</accession>
<dbReference type="KEGG" id="bgt:106052329"/>
<proteinExistence type="predicted"/>
<dbReference type="SUPFAM" id="SSF47576">
    <property type="entry name" value="Calponin-homology domain, CH-domain"/>
    <property type="match status" value="1"/>
</dbReference>
<gene>
    <name evidence="2" type="primary">106052329</name>
</gene>
<protein>
    <recommendedName>
        <fullName evidence="1">Calponin-homology (CH) domain-containing protein</fullName>
    </recommendedName>
</protein>